<feature type="compositionally biased region" description="Basic and acidic residues" evidence="1">
    <location>
        <begin position="94"/>
        <end position="106"/>
    </location>
</feature>
<accession>A0AAD3N7V1</accession>
<name>A0AAD3N7V1_LATJO</name>
<dbReference type="AlphaFoldDB" id="A0AAD3N7V1"/>
<gene>
    <name evidence="2" type="ORF">AKAME5_001783300</name>
</gene>
<evidence type="ECO:0000256" key="1">
    <source>
        <dbReference type="SAM" id="MobiDB-lite"/>
    </source>
</evidence>
<evidence type="ECO:0000313" key="3">
    <source>
        <dbReference type="Proteomes" id="UP001279410"/>
    </source>
</evidence>
<proteinExistence type="predicted"/>
<comment type="caution">
    <text evidence="2">The sequence shown here is derived from an EMBL/GenBank/DDBJ whole genome shotgun (WGS) entry which is preliminary data.</text>
</comment>
<protein>
    <submittedName>
        <fullName evidence="2">Nephrocystin-1</fullName>
    </submittedName>
</protein>
<keyword evidence="3" id="KW-1185">Reference proteome</keyword>
<evidence type="ECO:0000313" key="2">
    <source>
        <dbReference type="EMBL" id="GLD66441.1"/>
    </source>
</evidence>
<dbReference type="EMBL" id="BRZM01000093">
    <property type="protein sequence ID" value="GLD66441.1"/>
    <property type="molecule type" value="Genomic_DNA"/>
</dbReference>
<organism evidence="2 3">
    <name type="scientific">Lates japonicus</name>
    <name type="common">Japanese lates</name>
    <dbReference type="NCBI Taxonomy" id="270547"/>
    <lineage>
        <taxon>Eukaryota</taxon>
        <taxon>Metazoa</taxon>
        <taxon>Chordata</taxon>
        <taxon>Craniata</taxon>
        <taxon>Vertebrata</taxon>
        <taxon>Euteleostomi</taxon>
        <taxon>Actinopterygii</taxon>
        <taxon>Neopterygii</taxon>
        <taxon>Teleostei</taxon>
        <taxon>Neoteleostei</taxon>
        <taxon>Acanthomorphata</taxon>
        <taxon>Carangaria</taxon>
        <taxon>Carangaria incertae sedis</taxon>
        <taxon>Centropomidae</taxon>
        <taxon>Lates</taxon>
    </lineage>
</organism>
<feature type="region of interest" description="Disordered" evidence="1">
    <location>
        <begin position="87"/>
        <end position="125"/>
    </location>
</feature>
<dbReference type="Proteomes" id="UP001279410">
    <property type="component" value="Unassembled WGS sequence"/>
</dbReference>
<sequence>MTGILPTLLDGDCFLRCNSASPDLGILFELGVTFTRNLLDQPDLLDAPEVSQGVCNERLVFLKQEFAKVYMSPGLISSFHHPLLPCSLGGPPSEEQKGQSHLRHPDLSNTPAHHRGQSGGPEVFVDPMHSHLALMSQN</sequence>
<reference evidence="2" key="1">
    <citation type="submission" date="2022-08" db="EMBL/GenBank/DDBJ databases">
        <title>Genome sequencing of akame (Lates japonicus).</title>
        <authorList>
            <person name="Hashiguchi Y."/>
            <person name="Takahashi H."/>
        </authorList>
    </citation>
    <scope>NUCLEOTIDE SEQUENCE</scope>
    <source>
        <strain evidence="2">Kochi</strain>
    </source>
</reference>